<evidence type="ECO:0000256" key="12">
    <source>
        <dbReference type="ARBA" id="ARBA00022989"/>
    </source>
</evidence>
<keyword evidence="14 18" id="KW-0830">Ubiquinone</keyword>
<feature type="transmembrane region" description="Helical" evidence="18">
    <location>
        <begin position="28"/>
        <end position="45"/>
    </location>
</feature>
<organism evidence="20">
    <name type="scientific">Pleonexes koreana</name>
    <dbReference type="NCBI Taxonomy" id="2663336"/>
    <lineage>
        <taxon>Eukaryota</taxon>
        <taxon>Metazoa</taxon>
        <taxon>Ecdysozoa</taxon>
        <taxon>Arthropoda</taxon>
        <taxon>Crustacea</taxon>
        <taxon>Multicrustacea</taxon>
        <taxon>Malacostraca</taxon>
        <taxon>Eumalacostraca</taxon>
        <taxon>Peracarida</taxon>
        <taxon>Amphipoda</taxon>
        <taxon>Senticaudata</taxon>
        <taxon>Corophiida</taxon>
        <taxon>Corophiidira</taxon>
        <taxon>Corophioidea</taxon>
        <taxon>Ampithoidae</taxon>
        <taxon>Pleonexes</taxon>
    </lineage>
</organism>
<gene>
    <name evidence="20" type="primary">ND2</name>
</gene>
<evidence type="ECO:0000256" key="1">
    <source>
        <dbReference type="ARBA" id="ARBA00003257"/>
    </source>
</evidence>
<keyword evidence="9 18" id="KW-0999">Mitochondrion inner membrane</keyword>
<comment type="subcellular location">
    <subcellularLocation>
        <location evidence="2 18">Mitochondrion inner membrane</location>
        <topology evidence="2 18">Multi-pass membrane protein</topology>
    </subcellularLocation>
</comment>
<evidence type="ECO:0000256" key="17">
    <source>
        <dbReference type="ARBA" id="ARBA00049551"/>
    </source>
</evidence>
<evidence type="ECO:0000256" key="9">
    <source>
        <dbReference type="ARBA" id="ARBA00022792"/>
    </source>
</evidence>
<proteinExistence type="inferred from homology"/>
<keyword evidence="13 18" id="KW-0520">NAD</keyword>
<dbReference type="PANTHER" id="PTHR46552:SF1">
    <property type="entry name" value="NADH-UBIQUINONE OXIDOREDUCTASE CHAIN 2"/>
    <property type="match status" value="1"/>
</dbReference>
<feature type="transmembrane region" description="Helical" evidence="18">
    <location>
        <begin position="5"/>
        <end position="22"/>
    </location>
</feature>
<dbReference type="AlphaFoldDB" id="A0A5P9W8G4"/>
<feature type="transmembrane region" description="Helical" evidence="18">
    <location>
        <begin position="57"/>
        <end position="79"/>
    </location>
</feature>
<sequence>MFLHPVYMMFFMIMILSTLLMMSTNSWLMTWVIIEINMLVFIPLINMKKSKYQSESALKYFITQATASVLIILSLFSLFNFNNMTSSILTMALMLKMGVAPLHQWMPAICEGLTWEVMLILMIPQKVGPLILIYQTLMPKHSNYKLSLFILLTTLVGSIGGLINFSLRKIMIYSSITHAGWMLTAIMINLNLWISYFIIYMLISVSIVMNFNNMKINTLKQMFFINNSVLKYTMMIMFLSIAGLPPFSGFLAKYLVILSMSFSTNKILVLPLILTTLMSLFFYTRIILMNMFSINSKFYLPLNPKDNNNKIIMMNMIALSGGWVMFM</sequence>
<feature type="transmembrane region" description="Helical" evidence="18">
    <location>
        <begin position="115"/>
        <end position="134"/>
    </location>
</feature>
<dbReference type="PRINTS" id="PR01436">
    <property type="entry name" value="NADHDHGNASE2"/>
</dbReference>
<evidence type="ECO:0000256" key="6">
    <source>
        <dbReference type="ARBA" id="ARBA00022448"/>
    </source>
</evidence>
<evidence type="ECO:0000256" key="16">
    <source>
        <dbReference type="ARBA" id="ARBA00023136"/>
    </source>
</evidence>
<keyword evidence="8 18" id="KW-0812">Transmembrane</keyword>
<evidence type="ECO:0000256" key="2">
    <source>
        <dbReference type="ARBA" id="ARBA00004448"/>
    </source>
</evidence>
<dbReference type="EC" id="7.1.1.2" evidence="4 18"/>
<evidence type="ECO:0000256" key="10">
    <source>
        <dbReference type="ARBA" id="ARBA00022967"/>
    </source>
</evidence>
<feature type="transmembrane region" description="Helical" evidence="18">
    <location>
        <begin position="232"/>
        <end position="255"/>
    </location>
</feature>
<keyword evidence="7 18" id="KW-0679">Respiratory chain</keyword>
<evidence type="ECO:0000256" key="4">
    <source>
        <dbReference type="ARBA" id="ARBA00012944"/>
    </source>
</evidence>
<feature type="transmembrane region" description="Helical" evidence="18">
    <location>
        <begin position="146"/>
        <end position="163"/>
    </location>
</feature>
<dbReference type="InterPro" id="IPR003917">
    <property type="entry name" value="NADH_UbQ_OxRdtase_chain2"/>
</dbReference>
<keyword evidence="6" id="KW-0813">Transport</keyword>
<comment type="function">
    <text evidence="1">Core subunit of the mitochondrial membrane respiratory chain NADH dehydrogenase (Complex I) that is believed to belong to the minimal assembly required for catalysis. Complex I functions in the transfer of electrons from NADH to the respiratory chain. The immediate electron acceptor for the enzyme is believed to be ubiquinone.</text>
</comment>
<comment type="function">
    <text evidence="18">Core subunit of the mitochondrial membrane respiratory chain NADH dehydrogenase (Complex I) which catalyzes electron transfer from NADH through the respiratory chain, using ubiquinone as an electron acceptor. Essential for the catalytic activity and assembly of complex I.</text>
</comment>
<evidence type="ECO:0000256" key="5">
    <source>
        <dbReference type="ARBA" id="ARBA00021008"/>
    </source>
</evidence>
<name>A0A5P9W8G4_9CRUS</name>
<dbReference type="PANTHER" id="PTHR46552">
    <property type="entry name" value="NADH-UBIQUINONE OXIDOREDUCTASE CHAIN 2"/>
    <property type="match status" value="1"/>
</dbReference>
<evidence type="ECO:0000256" key="3">
    <source>
        <dbReference type="ARBA" id="ARBA00007012"/>
    </source>
</evidence>
<dbReference type="EMBL" id="MK265245">
    <property type="protein sequence ID" value="QFX74895.1"/>
    <property type="molecule type" value="Genomic_DNA"/>
</dbReference>
<evidence type="ECO:0000256" key="11">
    <source>
        <dbReference type="ARBA" id="ARBA00022982"/>
    </source>
</evidence>
<evidence type="ECO:0000256" key="8">
    <source>
        <dbReference type="ARBA" id="ARBA00022692"/>
    </source>
</evidence>
<keyword evidence="12 18" id="KW-1133">Transmembrane helix</keyword>
<comment type="catalytic activity">
    <reaction evidence="17 18">
        <text>a ubiquinone + NADH + 5 H(+)(in) = a ubiquinol + NAD(+) + 4 H(+)(out)</text>
        <dbReference type="Rhea" id="RHEA:29091"/>
        <dbReference type="Rhea" id="RHEA-COMP:9565"/>
        <dbReference type="Rhea" id="RHEA-COMP:9566"/>
        <dbReference type="ChEBI" id="CHEBI:15378"/>
        <dbReference type="ChEBI" id="CHEBI:16389"/>
        <dbReference type="ChEBI" id="CHEBI:17976"/>
        <dbReference type="ChEBI" id="CHEBI:57540"/>
        <dbReference type="ChEBI" id="CHEBI:57945"/>
        <dbReference type="EC" id="7.1.1.2"/>
    </reaction>
</comment>
<dbReference type="Pfam" id="PF00361">
    <property type="entry name" value="Proton_antipo_M"/>
    <property type="match status" value="1"/>
</dbReference>
<evidence type="ECO:0000259" key="19">
    <source>
        <dbReference type="Pfam" id="PF00361"/>
    </source>
</evidence>
<comment type="similarity">
    <text evidence="3 18">Belongs to the complex I subunit 2 family.</text>
</comment>
<feature type="transmembrane region" description="Helical" evidence="18">
    <location>
        <begin position="194"/>
        <end position="211"/>
    </location>
</feature>
<protein>
    <recommendedName>
        <fullName evidence="5 18">NADH-ubiquinone oxidoreductase chain 2</fullName>
        <ecNumber evidence="4 18">7.1.1.2</ecNumber>
    </recommendedName>
</protein>
<keyword evidence="15 18" id="KW-0496">Mitochondrion</keyword>
<dbReference type="InterPro" id="IPR001750">
    <property type="entry name" value="ND/Mrp_TM"/>
</dbReference>
<keyword evidence="10 18" id="KW-1278">Translocase</keyword>
<dbReference type="GO" id="GO:0005743">
    <property type="term" value="C:mitochondrial inner membrane"/>
    <property type="evidence" value="ECO:0007669"/>
    <property type="project" value="UniProtKB-SubCell"/>
</dbReference>
<geneLocation type="mitochondrion" evidence="20"/>
<feature type="transmembrane region" description="Helical" evidence="18">
    <location>
        <begin position="267"/>
        <end position="288"/>
    </location>
</feature>
<accession>A0A5P9W8G4</accession>
<dbReference type="GO" id="GO:0008137">
    <property type="term" value="F:NADH dehydrogenase (ubiquinone) activity"/>
    <property type="evidence" value="ECO:0007669"/>
    <property type="project" value="UniProtKB-EC"/>
</dbReference>
<keyword evidence="16 18" id="KW-0472">Membrane</keyword>
<feature type="domain" description="NADH:quinone oxidoreductase/Mrp antiporter transmembrane" evidence="19">
    <location>
        <begin position="25"/>
        <end position="277"/>
    </location>
</feature>
<evidence type="ECO:0000256" key="7">
    <source>
        <dbReference type="ARBA" id="ARBA00022660"/>
    </source>
</evidence>
<evidence type="ECO:0000256" key="15">
    <source>
        <dbReference type="ARBA" id="ARBA00023128"/>
    </source>
</evidence>
<evidence type="ECO:0000256" key="13">
    <source>
        <dbReference type="ARBA" id="ARBA00023027"/>
    </source>
</evidence>
<dbReference type="GO" id="GO:0006120">
    <property type="term" value="P:mitochondrial electron transport, NADH to ubiquinone"/>
    <property type="evidence" value="ECO:0007669"/>
    <property type="project" value="InterPro"/>
</dbReference>
<evidence type="ECO:0000256" key="18">
    <source>
        <dbReference type="RuleBase" id="RU003403"/>
    </source>
</evidence>
<evidence type="ECO:0000256" key="14">
    <source>
        <dbReference type="ARBA" id="ARBA00023075"/>
    </source>
</evidence>
<evidence type="ECO:0000313" key="20">
    <source>
        <dbReference type="EMBL" id="QFX74895.1"/>
    </source>
</evidence>
<dbReference type="InterPro" id="IPR050175">
    <property type="entry name" value="Complex_I_Subunit_2"/>
</dbReference>
<keyword evidence="11 18" id="KW-0249">Electron transport</keyword>
<reference evidence="20" key="1">
    <citation type="journal article" date="2019" name="Mitochondrial DNA Part B Resour">
        <title>The complete mitochondrial genome of Pleonexes koreana (Kim &amp; Kim, 1988) (Crustacea: Amphipoda: Ampithoidae).</title>
        <authorList>
            <person name="Lee S.-H."/>
            <person name="Wongkamhaeng K."/>
            <person name="Lee S.-H."/>
            <person name="Shin M.-H."/>
        </authorList>
    </citation>
    <scope>NUCLEOTIDE SEQUENCE</scope>
</reference>